<gene>
    <name evidence="2" type="ORF">HINF_LOCUS14084</name>
    <name evidence="3" type="ORF">HINF_LOCUS18024</name>
</gene>
<reference evidence="2" key="1">
    <citation type="submission" date="2023-06" db="EMBL/GenBank/DDBJ databases">
        <authorList>
            <person name="Kurt Z."/>
        </authorList>
    </citation>
    <scope>NUCLEOTIDE SEQUENCE</scope>
</reference>
<dbReference type="EMBL" id="CATOUU010000369">
    <property type="protein sequence ID" value="CAI9926439.1"/>
    <property type="molecule type" value="Genomic_DNA"/>
</dbReference>
<dbReference type="AlphaFoldDB" id="A0AA86TRH4"/>
<name>A0AA86TRH4_9EUKA</name>
<comment type="caution">
    <text evidence="2">The sequence shown here is derived from an EMBL/GenBank/DDBJ whole genome shotgun (WGS) entry which is preliminary data.</text>
</comment>
<evidence type="ECO:0008006" key="5">
    <source>
        <dbReference type="Google" id="ProtNLM"/>
    </source>
</evidence>
<keyword evidence="4" id="KW-1185">Reference proteome</keyword>
<protein>
    <recommendedName>
        <fullName evidence="5">Transmembrane protein</fullName>
    </recommendedName>
</protein>
<sequence>MIFYLYSLCQQFECFNENVTLVGKQSESSFYLRTNINPNCVNYAGQEMKAVLNFQDVVIPPAMSTVFQTFVAGDNLEVVFVLDVSTYDSVKENPSADFTISFGDQFYYPGTIPVIEHTSLDTRHCWDDVKFSVDRDWAFNISVKPLKCQISKLMSVTLQYYNGSWMSISIIPTAPTGPFSGYKTGDFNTLNVFFFNTSSDGDLVNAEKIINFVEFFKQNLNVKLRFRIEENYLSSSIQLVYQQDIVQYGNALSVVAQPLPTRCTLDTWYCFTTMQNPALVVTAFSTIPGGVSIFCQQYTYDEDKQFENQASFRLPIANFKTRKGITYQYHRTIAINQTKPYYYLTFIQLQDANGKMLAGIYYSGQAQKSCFEHMQYQWFSDKVCIKAFFKDNPTCCARFLTNGVVGQFVGQENSPADPNDPTLRKTFFWMNLNQPVTEAWFGRYNQMCMGEHDGSGTFQGQNMTYGTFSQRIYDLGKYIQAQPTNITVNCWFNSAFELDFITSWSNNMKSRALIWIYSAASGIIVLSIVIIVVFLEETDVICIQFCIFRFN</sequence>
<evidence type="ECO:0000256" key="1">
    <source>
        <dbReference type="SAM" id="Phobius"/>
    </source>
</evidence>
<keyword evidence="1" id="KW-0472">Membrane</keyword>
<keyword evidence="1" id="KW-0812">Transmembrane</keyword>
<accession>A0AA86TRH4</accession>
<dbReference type="Proteomes" id="UP001642409">
    <property type="component" value="Unassembled WGS sequence"/>
</dbReference>
<organism evidence="2">
    <name type="scientific">Hexamita inflata</name>
    <dbReference type="NCBI Taxonomy" id="28002"/>
    <lineage>
        <taxon>Eukaryota</taxon>
        <taxon>Metamonada</taxon>
        <taxon>Diplomonadida</taxon>
        <taxon>Hexamitidae</taxon>
        <taxon>Hexamitinae</taxon>
        <taxon>Hexamita</taxon>
    </lineage>
</organism>
<dbReference type="EMBL" id="CAXDID020000046">
    <property type="protein sequence ID" value="CAL6002661.1"/>
    <property type="molecule type" value="Genomic_DNA"/>
</dbReference>
<reference evidence="3 4" key="2">
    <citation type="submission" date="2024-07" db="EMBL/GenBank/DDBJ databases">
        <authorList>
            <person name="Akdeniz Z."/>
        </authorList>
    </citation>
    <scope>NUCLEOTIDE SEQUENCE [LARGE SCALE GENOMIC DNA]</scope>
</reference>
<proteinExistence type="predicted"/>
<keyword evidence="1" id="KW-1133">Transmembrane helix</keyword>
<evidence type="ECO:0000313" key="3">
    <source>
        <dbReference type="EMBL" id="CAL6002661.1"/>
    </source>
</evidence>
<evidence type="ECO:0000313" key="4">
    <source>
        <dbReference type="Proteomes" id="UP001642409"/>
    </source>
</evidence>
<evidence type="ECO:0000313" key="2">
    <source>
        <dbReference type="EMBL" id="CAI9926439.1"/>
    </source>
</evidence>
<feature type="transmembrane region" description="Helical" evidence="1">
    <location>
        <begin position="512"/>
        <end position="535"/>
    </location>
</feature>